<reference evidence="1 2" key="1">
    <citation type="submission" date="2018-06" db="EMBL/GenBank/DDBJ databases">
        <authorList>
            <consortium name="Pathogen Informatics"/>
            <person name="Doyle S."/>
        </authorList>
    </citation>
    <scope>NUCLEOTIDE SEQUENCE [LARGE SCALE GENOMIC DNA]</scope>
    <source>
        <strain evidence="1 2">NCTC11012</strain>
    </source>
</reference>
<name>A0A378QTD8_9GAMM</name>
<evidence type="ECO:0000313" key="2">
    <source>
        <dbReference type="Proteomes" id="UP000254618"/>
    </source>
</evidence>
<evidence type="ECO:0000313" key="1">
    <source>
        <dbReference type="EMBL" id="STZ04125.1"/>
    </source>
</evidence>
<gene>
    <name evidence="1" type="ORF">NCTC11012_02392</name>
</gene>
<organism evidence="1 2">
    <name type="scientific">Moraxella equi</name>
    <dbReference type="NCBI Taxonomy" id="60442"/>
    <lineage>
        <taxon>Bacteria</taxon>
        <taxon>Pseudomonadati</taxon>
        <taxon>Pseudomonadota</taxon>
        <taxon>Gammaproteobacteria</taxon>
        <taxon>Moraxellales</taxon>
        <taxon>Moraxellaceae</taxon>
        <taxon>Moraxella</taxon>
    </lineage>
</organism>
<protein>
    <submittedName>
        <fullName evidence="1">Uncharacterized protein</fullName>
    </submittedName>
</protein>
<proteinExistence type="predicted"/>
<accession>A0A378QTD8</accession>
<dbReference type="EMBL" id="UGQF01000001">
    <property type="protein sequence ID" value="STZ04125.1"/>
    <property type="molecule type" value="Genomic_DNA"/>
</dbReference>
<dbReference type="AlphaFoldDB" id="A0A378QTD8"/>
<dbReference type="Proteomes" id="UP000254618">
    <property type="component" value="Unassembled WGS sequence"/>
</dbReference>
<sequence length="161" mass="18186">MLYRPIKVGDFYFQYFKSHPDCQSAIIGLLWQDEPAYRLVDSRYKPALIVVLPCPTTLTLIIPTPTIPHHHNCPNTACIRMSCYVGRFLSWGLFLWGLGFWGRYCPVCRPRYLSCWQVTAGRKAHGGFMAGSSGTRFLVKCSSTGKSDVPCHALPNIWRGA</sequence>